<evidence type="ECO:0000313" key="3">
    <source>
        <dbReference type="EMBL" id="AXI79767.1"/>
    </source>
</evidence>
<sequence length="94" mass="9878">MCTSWVTADRPVDGPGSAARRKSATLEVDRLYGALRRGAGPAATLPEGHSAPTAHLVLRMLREAGQPVSAQEVAEVTGLGRSTAQRYGLPARRA</sequence>
<reference evidence="4" key="1">
    <citation type="submission" date="2018-07" db="EMBL/GenBank/DDBJ databases">
        <title>Streptacidiphilus bronchialis DSM 106435 chromosome.</title>
        <authorList>
            <person name="Batra D."/>
            <person name="Gulvik C.A."/>
        </authorList>
    </citation>
    <scope>NUCLEOTIDE SEQUENCE [LARGE SCALE GENOMIC DNA]</scope>
    <source>
        <strain evidence="4">DSM 106435</strain>
    </source>
</reference>
<dbReference type="GO" id="GO:0006355">
    <property type="term" value="P:regulation of DNA-templated transcription"/>
    <property type="evidence" value="ECO:0007669"/>
    <property type="project" value="InterPro"/>
</dbReference>
<evidence type="ECO:0000313" key="4">
    <source>
        <dbReference type="Proteomes" id="UP000249340"/>
    </source>
</evidence>
<dbReference type="InterPro" id="IPR005471">
    <property type="entry name" value="Tscrpt_reg_IclR_N"/>
</dbReference>
<keyword evidence="4" id="KW-1185">Reference proteome</keyword>
<proteinExistence type="predicted"/>
<dbReference type="Proteomes" id="UP000249340">
    <property type="component" value="Chromosome"/>
</dbReference>
<organism evidence="3 4">
    <name type="scientific">Peterkaempfera bronchialis</name>
    <dbReference type="NCBI Taxonomy" id="2126346"/>
    <lineage>
        <taxon>Bacteria</taxon>
        <taxon>Bacillati</taxon>
        <taxon>Actinomycetota</taxon>
        <taxon>Actinomycetes</taxon>
        <taxon>Kitasatosporales</taxon>
        <taxon>Streptomycetaceae</taxon>
        <taxon>Peterkaempfera</taxon>
    </lineage>
</organism>
<gene>
    <name evidence="3" type="ORF">C7M71_022545</name>
</gene>
<protein>
    <recommendedName>
        <fullName evidence="2">HTH iclR-type domain-containing protein</fullName>
    </recommendedName>
</protein>
<dbReference type="InterPro" id="IPR036388">
    <property type="entry name" value="WH-like_DNA-bd_sf"/>
</dbReference>
<evidence type="ECO:0000256" key="1">
    <source>
        <dbReference type="SAM" id="MobiDB-lite"/>
    </source>
</evidence>
<feature type="region of interest" description="Disordered" evidence="1">
    <location>
        <begin position="1"/>
        <end position="21"/>
    </location>
</feature>
<evidence type="ECO:0000259" key="2">
    <source>
        <dbReference type="Pfam" id="PF09339"/>
    </source>
</evidence>
<dbReference type="Pfam" id="PF09339">
    <property type="entry name" value="HTH_IclR"/>
    <property type="match status" value="1"/>
</dbReference>
<dbReference type="KEGG" id="stri:C7M71_022545"/>
<dbReference type="OrthoDB" id="7187989at2"/>
<name>A0A345T1B2_9ACTN</name>
<dbReference type="Gene3D" id="1.10.10.10">
    <property type="entry name" value="Winged helix-like DNA-binding domain superfamily/Winged helix DNA-binding domain"/>
    <property type="match status" value="1"/>
</dbReference>
<accession>A0A345T1B2</accession>
<dbReference type="EMBL" id="CP031264">
    <property type="protein sequence ID" value="AXI79767.1"/>
    <property type="molecule type" value="Genomic_DNA"/>
</dbReference>
<dbReference type="GO" id="GO:0003677">
    <property type="term" value="F:DNA binding"/>
    <property type="evidence" value="ECO:0007669"/>
    <property type="project" value="InterPro"/>
</dbReference>
<feature type="domain" description="HTH iclR-type" evidence="2">
    <location>
        <begin position="57"/>
        <end position="87"/>
    </location>
</feature>
<dbReference type="AlphaFoldDB" id="A0A345T1B2"/>